<dbReference type="OrthoDB" id="1187707at2"/>
<comment type="caution">
    <text evidence="3">The sequence shown here is derived from an EMBL/GenBank/DDBJ whole genome shotgun (WGS) entry which is preliminary data.</text>
</comment>
<reference evidence="3 4" key="1">
    <citation type="submission" date="2018-12" db="EMBL/GenBank/DDBJ databases">
        <authorList>
            <person name="Yu L."/>
        </authorList>
    </citation>
    <scope>NUCLEOTIDE SEQUENCE [LARGE SCALE GENOMIC DNA]</scope>
    <source>
        <strain evidence="3 4">S5H2222</strain>
    </source>
</reference>
<dbReference type="RefSeq" id="WP_126294739.1">
    <property type="nucleotide sequence ID" value="NZ_CP185866.1"/>
</dbReference>
<evidence type="ECO:0000259" key="2">
    <source>
        <dbReference type="Pfam" id="PF22322"/>
    </source>
</evidence>
<accession>A0A3S0KIQ4</accession>
<dbReference type="InterPro" id="IPR054246">
    <property type="entry name" value="DUF6973"/>
</dbReference>
<evidence type="ECO:0000313" key="4">
    <source>
        <dbReference type="Proteomes" id="UP000276349"/>
    </source>
</evidence>
<keyword evidence="1" id="KW-0732">Signal</keyword>
<dbReference type="AlphaFoldDB" id="A0A3S0KIQ4"/>
<proteinExistence type="predicted"/>
<feature type="signal peptide" evidence="1">
    <location>
        <begin position="1"/>
        <end position="20"/>
    </location>
</feature>
<evidence type="ECO:0000313" key="3">
    <source>
        <dbReference type="EMBL" id="RTQ92452.1"/>
    </source>
</evidence>
<dbReference type="EMBL" id="RXNR01000032">
    <property type="protein sequence ID" value="RTQ92452.1"/>
    <property type="molecule type" value="Genomic_DNA"/>
</dbReference>
<dbReference type="Pfam" id="PF22322">
    <property type="entry name" value="DUF6973"/>
    <property type="match status" value="1"/>
</dbReference>
<evidence type="ECO:0000256" key="1">
    <source>
        <dbReference type="SAM" id="SignalP"/>
    </source>
</evidence>
<gene>
    <name evidence="3" type="ORF">EKG35_12180</name>
</gene>
<feature type="chain" id="PRO_5018538601" description="DUF6973 domain-containing protein" evidence="1">
    <location>
        <begin position="21"/>
        <end position="272"/>
    </location>
</feature>
<keyword evidence="4" id="KW-1185">Reference proteome</keyword>
<organism evidence="3 4">
    <name type="scientific">Lysinibacillus telephonicus</name>
    <dbReference type="NCBI Taxonomy" id="1714840"/>
    <lineage>
        <taxon>Bacteria</taxon>
        <taxon>Bacillati</taxon>
        <taxon>Bacillota</taxon>
        <taxon>Bacilli</taxon>
        <taxon>Bacillales</taxon>
        <taxon>Bacillaceae</taxon>
        <taxon>Lysinibacillus</taxon>
    </lineage>
</organism>
<name>A0A3S0KIQ4_9BACI</name>
<protein>
    <recommendedName>
        <fullName evidence="2">DUF6973 domain-containing protein</fullName>
    </recommendedName>
</protein>
<sequence>MTMLLLVVLMFFSFNTQGFAKEINRGEVQTKLTDEIILSLTEDDLDNIYNILVDYKENNPDVTEEELDKIATEFYIETYNKKQIDIKPLGYYDDLLESSTGMNSQEVALSKQYPSDLPAVYTSSKMANNEAGSRYSSGAYLGNQDAFRHTAWNALLVQRFYRLGKGSVSQVIAKTKMWTDAHENGATKPDGLSSSQFAEDKRMDLLNNAAGRVIGETYYDSSEASILTRVQYYVDNGWCQRIKTDSQMGYSFDQMKAISTWTLRSTNTVGKK</sequence>
<dbReference type="Proteomes" id="UP000276349">
    <property type="component" value="Unassembled WGS sequence"/>
</dbReference>
<feature type="domain" description="DUF6973" evidence="2">
    <location>
        <begin position="110"/>
        <end position="235"/>
    </location>
</feature>